<evidence type="ECO:0000256" key="6">
    <source>
        <dbReference type="ARBA" id="ARBA00022822"/>
    </source>
</evidence>
<dbReference type="Pfam" id="PF00697">
    <property type="entry name" value="PRAI"/>
    <property type="match status" value="1"/>
</dbReference>
<dbReference type="RefSeq" id="WP_234033678.1">
    <property type="nucleotide sequence ID" value="NZ_JAENIL010000125.1"/>
</dbReference>
<dbReference type="InterPro" id="IPR013785">
    <property type="entry name" value="Aldolase_TIM"/>
</dbReference>
<dbReference type="AlphaFoldDB" id="A0A934S8D2"/>
<dbReference type="GO" id="GO:0000162">
    <property type="term" value="P:L-tryptophan biosynthetic process"/>
    <property type="evidence" value="ECO:0007669"/>
    <property type="project" value="UniProtKB-UniRule"/>
</dbReference>
<keyword evidence="8 9" id="KW-0413">Isomerase</keyword>
<evidence type="ECO:0000256" key="3">
    <source>
        <dbReference type="ARBA" id="ARBA00012572"/>
    </source>
</evidence>
<gene>
    <name evidence="9" type="primary">trpF</name>
    <name evidence="11" type="ORF">JIN87_27775</name>
</gene>
<accession>A0A934S8D2</accession>
<feature type="domain" description="N-(5'phosphoribosyl) anthranilate isomerase (PRAI)" evidence="10">
    <location>
        <begin position="2"/>
        <end position="197"/>
    </location>
</feature>
<evidence type="ECO:0000256" key="7">
    <source>
        <dbReference type="ARBA" id="ARBA00023141"/>
    </source>
</evidence>
<evidence type="ECO:0000256" key="2">
    <source>
        <dbReference type="ARBA" id="ARBA00004664"/>
    </source>
</evidence>
<proteinExistence type="inferred from homology"/>
<evidence type="ECO:0000256" key="5">
    <source>
        <dbReference type="ARBA" id="ARBA00022605"/>
    </source>
</evidence>
<dbReference type="InterPro" id="IPR044643">
    <property type="entry name" value="TrpF_fam"/>
</dbReference>
<dbReference type="InterPro" id="IPR001240">
    <property type="entry name" value="PRAI_dom"/>
</dbReference>
<evidence type="ECO:0000313" key="11">
    <source>
        <dbReference type="EMBL" id="MBK1880713.1"/>
    </source>
</evidence>
<keyword evidence="12" id="KW-1185">Reference proteome</keyword>
<dbReference type="EMBL" id="JAENIL010000125">
    <property type="protein sequence ID" value="MBK1880713.1"/>
    <property type="molecule type" value="Genomic_DNA"/>
</dbReference>
<dbReference type="Proteomes" id="UP000617628">
    <property type="component" value="Unassembled WGS sequence"/>
</dbReference>
<keyword evidence="5 9" id="KW-0028">Amino-acid biosynthesis</keyword>
<dbReference type="HAMAP" id="MF_00135">
    <property type="entry name" value="PRAI"/>
    <property type="match status" value="1"/>
</dbReference>
<evidence type="ECO:0000259" key="10">
    <source>
        <dbReference type="Pfam" id="PF00697"/>
    </source>
</evidence>
<sequence>MTRARDAQAAAEAGADYLGFIFYPKSPRGIRQERFRDIAPRLPDLPKVAVTVAPDLYTLAQLEGLGFDYFQLHFPVGLSEEVASWSKLVGKERLWIAPKLPPGVNFDPALLDLAGGVLWDGFKKDADAYGGTGSLSDWESFRKLREEYSATKWILAGGLSPENAVEALEQTGAECLDFNSALEIEPGVKDLERISQVRVSISEATGLSS</sequence>
<dbReference type="PANTHER" id="PTHR42894:SF1">
    <property type="entry name" value="N-(5'-PHOSPHORIBOSYL)ANTHRANILATE ISOMERASE"/>
    <property type="match status" value="1"/>
</dbReference>
<evidence type="ECO:0000313" key="12">
    <source>
        <dbReference type="Proteomes" id="UP000617628"/>
    </source>
</evidence>
<comment type="similarity">
    <text evidence="9">Belongs to the TrpF family.</text>
</comment>
<comment type="caution">
    <text evidence="11">The sequence shown here is derived from an EMBL/GenBank/DDBJ whole genome shotgun (WGS) entry which is preliminary data.</text>
</comment>
<dbReference type="SUPFAM" id="SSF51366">
    <property type="entry name" value="Ribulose-phoshate binding barrel"/>
    <property type="match status" value="1"/>
</dbReference>
<evidence type="ECO:0000256" key="9">
    <source>
        <dbReference type="HAMAP-Rule" id="MF_00135"/>
    </source>
</evidence>
<dbReference type="PANTHER" id="PTHR42894">
    <property type="entry name" value="N-(5'-PHOSPHORIBOSYL)ANTHRANILATE ISOMERASE"/>
    <property type="match status" value="1"/>
</dbReference>
<dbReference type="Gene3D" id="3.20.20.70">
    <property type="entry name" value="Aldolase class I"/>
    <property type="match status" value="1"/>
</dbReference>
<name>A0A934S8D2_9BACT</name>
<comment type="pathway">
    <text evidence="2 9">Amino-acid biosynthesis; L-tryptophan biosynthesis; L-tryptophan from chorismate: step 3/5.</text>
</comment>
<evidence type="ECO:0000256" key="4">
    <source>
        <dbReference type="ARBA" id="ARBA00022272"/>
    </source>
</evidence>
<evidence type="ECO:0000256" key="8">
    <source>
        <dbReference type="ARBA" id="ARBA00023235"/>
    </source>
</evidence>
<comment type="catalytic activity">
    <reaction evidence="1 9">
        <text>N-(5-phospho-beta-D-ribosyl)anthranilate = 1-(2-carboxyphenylamino)-1-deoxy-D-ribulose 5-phosphate</text>
        <dbReference type="Rhea" id="RHEA:21540"/>
        <dbReference type="ChEBI" id="CHEBI:18277"/>
        <dbReference type="ChEBI" id="CHEBI:58613"/>
        <dbReference type="EC" id="5.3.1.24"/>
    </reaction>
</comment>
<dbReference type="InterPro" id="IPR011060">
    <property type="entry name" value="RibuloseP-bd_barrel"/>
</dbReference>
<reference evidence="11" key="1">
    <citation type="submission" date="2021-01" db="EMBL/GenBank/DDBJ databases">
        <title>Modified the classification status of verrucomicrobia.</title>
        <authorList>
            <person name="Feng X."/>
        </authorList>
    </citation>
    <scope>NUCLEOTIDE SEQUENCE</scope>
    <source>
        <strain evidence="11">KCTC 13126</strain>
    </source>
</reference>
<evidence type="ECO:0000256" key="1">
    <source>
        <dbReference type="ARBA" id="ARBA00001164"/>
    </source>
</evidence>
<keyword evidence="7 9" id="KW-0057">Aromatic amino acid biosynthesis</keyword>
<organism evidence="11 12">
    <name type="scientific">Pelagicoccus mobilis</name>
    <dbReference type="NCBI Taxonomy" id="415221"/>
    <lineage>
        <taxon>Bacteria</taxon>
        <taxon>Pseudomonadati</taxon>
        <taxon>Verrucomicrobiota</taxon>
        <taxon>Opitutia</taxon>
        <taxon>Puniceicoccales</taxon>
        <taxon>Pelagicoccaceae</taxon>
        <taxon>Pelagicoccus</taxon>
    </lineage>
</organism>
<keyword evidence="6 9" id="KW-0822">Tryptophan biosynthesis</keyword>
<dbReference type="EC" id="5.3.1.24" evidence="3 9"/>
<protein>
    <recommendedName>
        <fullName evidence="4 9">N-(5'-phosphoribosyl)anthranilate isomerase</fullName>
        <shortName evidence="9">PRAI</shortName>
        <ecNumber evidence="3 9">5.3.1.24</ecNumber>
    </recommendedName>
</protein>
<dbReference type="CDD" id="cd00405">
    <property type="entry name" value="PRAI"/>
    <property type="match status" value="1"/>
</dbReference>
<dbReference type="GO" id="GO:0004640">
    <property type="term" value="F:phosphoribosylanthranilate isomerase activity"/>
    <property type="evidence" value="ECO:0007669"/>
    <property type="project" value="UniProtKB-UniRule"/>
</dbReference>